<dbReference type="KEGG" id="vg:22113596"/>
<gene>
    <name evidence="1" type="ORF">CPTMiller_00124</name>
</gene>
<evidence type="ECO:0000313" key="1">
    <source>
        <dbReference type="EMBL" id="AIK68060.1"/>
    </source>
</evidence>
<proteinExistence type="predicted"/>
<dbReference type="EMBL" id="KM236237">
    <property type="protein sequence ID" value="AIK68060.1"/>
    <property type="molecule type" value="Genomic_DNA"/>
</dbReference>
<name>A0A076YL21_9CAUD</name>
<keyword evidence="2" id="KW-1185">Reference proteome</keyword>
<dbReference type="Proteomes" id="UP000201263">
    <property type="component" value="Segment"/>
</dbReference>
<protein>
    <submittedName>
        <fullName evidence="1">Uncharacterized protein</fullName>
    </submittedName>
</protein>
<accession>A0A076YL21</accession>
<organism evidence="1 2">
    <name type="scientific">Citrobacter phage Miller</name>
    <dbReference type="NCBI Taxonomy" id="1527524"/>
    <lineage>
        <taxon>Viruses</taxon>
        <taxon>Duplodnaviria</taxon>
        <taxon>Heunggongvirae</taxon>
        <taxon>Uroviricota</taxon>
        <taxon>Caudoviricetes</taxon>
        <taxon>Pantevenvirales</taxon>
        <taxon>Straboviridae</taxon>
        <taxon>Pseudotevenvirus</taxon>
        <taxon>Pseudotevenvirus miller</taxon>
    </lineage>
</organism>
<reference evidence="1 2" key="1">
    <citation type="submission" date="2014-07" db="EMBL/GenBank/DDBJ databases">
        <title>Complete Genome of Citrobacter freundii Myophage Miller.</title>
        <authorList>
            <person name="Hwang K."/>
            <person name="Luna A.J."/>
            <person name="Hernandez A.C."/>
            <person name="Everett G.F.K."/>
        </authorList>
    </citation>
    <scope>NUCLEOTIDE SEQUENCE [LARGE SCALE GENOMIC DNA]</scope>
</reference>
<dbReference type="GeneID" id="22113596"/>
<sequence>MKVKNSERWEKTKEMFFIRRNRKPLKRGYDDIDEALSKFNEIMRSSVYRSGEHPGDLWELVAKDPYSNIVLKSERKGKAS</sequence>
<evidence type="ECO:0000313" key="2">
    <source>
        <dbReference type="Proteomes" id="UP000201263"/>
    </source>
</evidence>
<dbReference type="RefSeq" id="YP_009097726.1">
    <property type="nucleotide sequence ID" value="NC_025414.1"/>
</dbReference>